<dbReference type="InterPro" id="IPR002372">
    <property type="entry name" value="PQQ_rpt_dom"/>
</dbReference>
<dbReference type="InterPro" id="IPR011047">
    <property type="entry name" value="Quinoprotein_ADH-like_sf"/>
</dbReference>
<name>A0A913XR87_EXADI</name>
<dbReference type="Gene3D" id="2.130.10.10">
    <property type="entry name" value="YVTN repeat-like/Quinoprotein amine dehydrogenase"/>
    <property type="match status" value="1"/>
</dbReference>
<dbReference type="EnsemblMetazoa" id="XM_021052767.1">
    <property type="protein sequence ID" value="XP_020908426.1"/>
    <property type="gene ID" value="LOC110246424"/>
</dbReference>
<reference evidence="2" key="1">
    <citation type="submission" date="2022-11" db="UniProtKB">
        <authorList>
            <consortium name="EnsemblMetazoa"/>
        </authorList>
    </citation>
    <scope>IDENTIFICATION</scope>
</reference>
<dbReference type="KEGG" id="epa:110246424"/>
<protein>
    <recommendedName>
        <fullName evidence="1">Pyrrolo-quinoline quinone repeat domain-containing protein</fullName>
    </recommendedName>
</protein>
<organism evidence="2 3">
    <name type="scientific">Exaiptasia diaphana</name>
    <name type="common">Tropical sea anemone</name>
    <name type="synonym">Aiptasia pulchella</name>
    <dbReference type="NCBI Taxonomy" id="2652724"/>
    <lineage>
        <taxon>Eukaryota</taxon>
        <taxon>Metazoa</taxon>
        <taxon>Cnidaria</taxon>
        <taxon>Anthozoa</taxon>
        <taxon>Hexacorallia</taxon>
        <taxon>Actiniaria</taxon>
        <taxon>Aiptasiidae</taxon>
        <taxon>Exaiptasia</taxon>
    </lineage>
</organism>
<evidence type="ECO:0000313" key="3">
    <source>
        <dbReference type="Proteomes" id="UP000887567"/>
    </source>
</evidence>
<dbReference type="InterPro" id="IPR015943">
    <property type="entry name" value="WD40/YVTN_repeat-like_dom_sf"/>
</dbReference>
<dbReference type="RefSeq" id="XP_020908426.1">
    <property type="nucleotide sequence ID" value="XM_021052767.1"/>
</dbReference>
<dbReference type="GeneID" id="110246424"/>
<dbReference type="Pfam" id="PF13360">
    <property type="entry name" value="PQQ_2"/>
    <property type="match status" value="1"/>
</dbReference>
<dbReference type="PANTHER" id="PTHR34512">
    <property type="entry name" value="CELL SURFACE PROTEIN"/>
    <property type="match status" value="1"/>
</dbReference>
<evidence type="ECO:0000259" key="1">
    <source>
        <dbReference type="Pfam" id="PF13360"/>
    </source>
</evidence>
<dbReference type="Proteomes" id="UP000887567">
    <property type="component" value="Unplaced"/>
</dbReference>
<dbReference type="SUPFAM" id="SSF50998">
    <property type="entry name" value="Quinoprotein alcohol dehydrogenase-like"/>
    <property type="match status" value="1"/>
</dbReference>
<proteinExistence type="predicted"/>
<evidence type="ECO:0000313" key="2">
    <source>
        <dbReference type="EnsemblMetazoa" id="XP_020908426.1"/>
    </source>
</evidence>
<dbReference type="AlphaFoldDB" id="A0A913XR87"/>
<accession>A0A913XR87</accession>
<feature type="domain" description="Pyrrolo-quinoline quinone repeat" evidence="1">
    <location>
        <begin position="33"/>
        <end position="261"/>
    </location>
</feature>
<sequence>MQWSRELGAGYSSVAVAGDRIVTLFTSGPDDFLAAFAVADGEELWRLRLADKYVGHEGSDDGPLSSPMIEGGVVYALGPKGQLVAAGLEDGVELWRTQLDKSNSMVPYYGYTSSPLPVDGLVVVLTGGEGRAVSAFEQKTGALKWSVGDDSVTYQTAIVAELGGRRQLVAVTDHEAMGLEITTGRVLWSFGHSVGSARQESAHPTLVDSSHLLLNLQSESLLLKVSGAGEVQKAEEVWRSRAFANSLVLPVAHNQRLFGFTGRILSAIDPSN</sequence>
<dbReference type="PANTHER" id="PTHR34512:SF30">
    <property type="entry name" value="OUTER MEMBRANE PROTEIN ASSEMBLY FACTOR BAMB"/>
    <property type="match status" value="1"/>
</dbReference>
<keyword evidence="3" id="KW-1185">Reference proteome</keyword>